<dbReference type="PROSITE" id="PS50088">
    <property type="entry name" value="ANK_REPEAT"/>
    <property type="match status" value="1"/>
</dbReference>
<dbReference type="EMBL" id="CAJFCJ010000005">
    <property type="protein sequence ID" value="CAD5114872.1"/>
    <property type="molecule type" value="Genomic_DNA"/>
</dbReference>
<dbReference type="InterPro" id="IPR011015">
    <property type="entry name" value="LEM/LEM-like_dom_sf"/>
</dbReference>
<dbReference type="Pfam" id="PF24567">
    <property type="entry name" value="ANKLE2_3rd"/>
    <property type="match status" value="1"/>
</dbReference>
<dbReference type="SMART" id="SM00248">
    <property type="entry name" value="ANK"/>
    <property type="match status" value="2"/>
</dbReference>
<keyword evidence="3 5" id="KW-0040">ANK repeat</keyword>
<dbReference type="SMART" id="SM00540">
    <property type="entry name" value="LEM"/>
    <property type="match status" value="1"/>
</dbReference>
<evidence type="ECO:0000259" key="6">
    <source>
        <dbReference type="PROSITE" id="PS50954"/>
    </source>
</evidence>
<evidence type="ECO:0000313" key="8">
    <source>
        <dbReference type="Proteomes" id="UP000549394"/>
    </source>
</evidence>
<sequence length="603" mass="68301">MDEILSRLEDISDTDLRAELQKYGVVIGPILKSTRNLYLKKLTKFKAREQGLVIEEAPVVTDPPETDLEVADFKKPANNFKESVTLANSNGSSDKIYYAVSQPPKKSPYSNGLENWIFTDQLSACRAAKSVPGARFKNFSSYADALEFASTPAPLPNTLMRGDEPKPANDLPSLRKQDLNKLRHLIEQDKYDEFEDTIRSNAKYLVNSANDLPTILKEGVRYNALHVCATHNRDAFAKLIIKLIKDKTLMKEMYSSSDDDLITDKTDILLHSYINGCDGIRGDTPLHLSARLNHWQIAKVILQEPILERNRVNKEKEKVEDVIGDRVKTSREDKEKFMKLLRDCYYVPILRAEDFSSPPQIGEAVQTPPRTAKIGQNSSPLRVHALAGPMSAEDASNFKKICTSPMKRAIRCRDLEKGMEKVGRSAAKDMKIGFSEYWEFLDDFADFSTIEGLQKLEDFLSVKYDYADDIGDITKQLESLILNSPKSTKQADEVNEEVFHDAQCCGMCNECTVNGDSFIEDLESEPVFLTGLNATKLDAEVFQAVEEAGKDKIDLKTFPKVALWRKNVLHHNQYEKMSDWSSPKPKSFQIRRTELNPIFPDIY</sequence>
<evidence type="ECO:0000256" key="1">
    <source>
        <dbReference type="ARBA" id="ARBA00007597"/>
    </source>
</evidence>
<evidence type="ECO:0000256" key="5">
    <source>
        <dbReference type="PROSITE-ProRule" id="PRU00023"/>
    </source>
</evidence>
<dbReference type="GO" id="GO:0051301">
    <property type="term" value="P:cell division"/>
    <property type="evidence" value="ECO:0007669"/>
    <property type="project" value="UniProtKB-KW"/>
</dbReference>
<dbReference type="InterPro" id="IPR036770">
    <property type="entry name" value="Ankyrin_rpt-contain_sf"/>
</dbReference>
<dbReference type="FunFam" id="1.10.720.40:FF:000001">
    <property type="entry name" value="LEM domain containing 2, isoform CRA_a"/>
    <property type="match status" value="1"/>
</dbReference>
<dbReference type="PANTHER" id="PTHR12349:SF4">
    <property type="entry name" value="ANKYRIN REPEAT AND LEM DOMAIN-CONTAINING PROTEIN 2"/>
    <property type="match status" value="1"/>
</dbReference>
<dbReference type="PANTHER" id="PTHR12349">
    <property type="entry name" value="ANKYRIN REPEAT AND LEM DOMAIN-CONTAINING PROTEIN 2"/>
    <property type="match status" value="1"/>
</dbReference>
<evidence type="ECO:0000256" key="4">
    <source>
        <dbReference type="ARBA" id="ARBA00023306"/>
    </source>
</evidence>
<evidence type="ECO:0000256" key="3">
    <source>
        <dbReference type="ARBA" id="ARBA00023043"/>
    </source>
</evidence>
<dbReference type="InterPro" id="IPR003887">
    <property type="entry name" value="LEM_dom"/>
</dbReference>
<evidence type="ECO:0000256" key="2">
    <source>
        <dbReference type="ARBA" id="ARBA00022618"/>
    </source>
</evidence>
<dbReference type="Gene3D" id="1.25.40.20">
    <property type="entry name" value="Ankyrin repeat-containing domain"/>
    <property type="match status" value="1"/>
</dbReference>
<dbReference type="AlphaFoldDB" id="A0A7I8VHG9"/>
<dbReference type="SUPFAM" id="SSF48403">
    <property type="entry name" value="Ankyrin repeat"/>
    <property type="match status" value="1"/>
</dbReference>
<dbReference type="Pfam" id="PF00023">
    <property type="entry name" value="Ank"/>
    <property type="match status" value="1"/>
</dbReference>
<dbReference type="Gene3D" id="1.10.720.40">
    <property type="match status" value="1"/>
</dbReference>
<proteinExistence type="inferred from homology"/>
<feature type="domain" description="LEM" evidence="6">
    <location>
        <begin position="5"/>
        <end position="49"/>
    </location>
</feature>
<dbReference type="SUPFAM" id="SSF63451">
    <property type="entry name" value="LEM domain"/>
    <property type="match status" value="1"/>
</dbReference>
<keyword evidence="8" id="KW-1185">Reference proteome</keyword>
<dbReference type="PROSITE" id="PS50297">
    <property type="entry name" value="ANK_REP_REGION"/>
    <property type="match status" value="1"/>
</dbReference>
<dbReference type="InterPro" id="IPR002110">
    <property type="entry name" value="Ankyrin_rpt"/>
</dbReference>
<comment type="caution">
    <text evidence="7">The sequence shown here is derived from an EMBL/GenBank/DDBJ whole genome shotgun (WGS) entry which is preliminary data.</text>
</comment>
<dbReference type="PROSITE" id="PS50954">
    <property type="entry name" value="LEM"/>
    <property type="match status" value="1"/>
</dbReference>
<gene>
    <name evidence="7" type="ORF">DGYR_LOCUS3675</name>
</gene>
<accession>A0A7I8VHG9</accession>
<dbReference type="CDD" id="cd12934">
    <property type="entry name" value="LEM"/>
    <property type="match status" value="1"/>
</dbReference>
<dbReference type="Pfam" id="PF03020">
    <property type="entry name" value="LEM"/>
    <property type="match status" value="1"/>
</dbReference>
<dbReference type="Proteomes" id="UP000549394">
    <property type="component" value="Unassembled WGS sequence"/>
</dbReference>
<keyword evidence="2" id="KW-0132">Cell division</keyword>
<protein>
    <submittedName>
        <fullName evidence="7">DgyrCDS3905</fullName>
    </submittedName>
</protein>
<organism evidence="7 8">
    <name type="scientific">Dimorphilus gyrociliatus</name>
    <dbReference type="NCBI Taxonomy" id="2664684"/>
    <lineage>
        <taxon>Eukaryota</taxon>
        <taxon>Metazoa</taxon>
        <taxon>Spiralia</taxon>
        <taxon>Lophotrochozoa</taxon>
        <taxon>Annelida</taxon>
        <taxon>Polychaeta</taxon>
        <taxon>Polychaeta incertae sedis</taxon>
        <taxon>Dinophilidae</taxon>
        <taxon>Dimorphilus</taxon>
    </lineage>
</organism>
<keyword evidence="4" id="KW-0131">Cell cycle</keyword>
<dbReference type="InterPro" id="IPR056237">
    <property type="entry name" value="ANKLE2_3rd"/>
</dbReference>
<reference evidence="7 8" key="1">
    <citation type="submission" date="2020-08" db="EMBL/GenBank/DDBJ databases">
        <authorList>
            <person name="Hejnol A."/>
        </authorList>
    </citation>
    <scope>NUCLEOTIDE SEQUENCE [LARGE SCALE GENOMIC DNA]</scope>
</reference>
<dbReference type="OrthoDB" id="7446186at2759"/>
<comment type="similarity">
    <text evidence="1">Belongs to the ANKLE2 family.</text>
</comment>
<name>A0A7I8VHG9_9ANNE</name>
<evidence type="ECO:0000313" key="7">
    <source>
        <dbReference type="EMBL" id="CAD5114872.1"/>
    </source>
</evidence>
<feature type="repeat" description="ANK" evidence="5">
    <location>
        <begin position="281"/>
        <end position="303"/>
    </location>
</feature>